<comment type="similarity">
    <text evidence="1 4">Belongs to the glycosyl hydrolase 43 family.</text>
</comment>
<keyword evidence="6" id="KW-0732">Signal</keyword>
<evidence type="ECO:0000313" key="8">
    <source>
        <dbReference type="EMBL" id="MBK0383600.1"/>
    </source>
</evidence>
<dbReference type="GO" id="GO:0016787">
    <property type="term" value="F:hydrolase activity"/>
    <property type="evidence" value="ECO:0007669"/>
    <property type="project" value="UniProtKB-KW"/>
</dbReference>
<keyword evidence="9" id="KW-1185">Reference proteome</keyword>
<dbReference type="Proteomes" id="UP000660024">
    <property type="component" value="Unassembled WGS sequence"/>
</dbReference>
<dbReference type="SUPFAM" id="SSF49899">
    <property type="entry name" value="Concanavalin A-like lectins/glucanases"/>
    <property type="match status" value="1"/>
</dbReference>
<dbReference type="InterPro" id="IPR013320">
    <property type="entry name" value="ConA-like_dom_sf"/>
</dbReference>
<keyword evidence="2 4" id="KW-0378">Hydrolase</keyword>
<evidence type="ECO:0000259" key="7">
    <source>
        <dbReference type="Pfam" id="PF17851"/>
    </source>
</evidence>
<dbReference type="Pfam" id="PF04616">
    <property type="entry name" value="Glyco_hydro_43"/>
    <property type="match status" value="1"/>
</dbReference>
<dbReference type="Gene3D" id="2.115.10.20">
    <property type="entry name" value="Glycosyl hydrolase domain, family 43"/>
    <property type="match status" value="1"/>
</dbReference>
<dbReference type="PANTHER" id="PTHR42812">
    <property type="entry name" value="BETA-XYLOSIDASE"/>
    <property type="match status" value="1"/>
</dbReference>
<dbReference type="EMBL" id="JAEHFY010000015">
    <property type="protein sequence ID" value="MBK0383600.1"/>
    <property type="molecule type" value="Genomic_DNA"/>
</dbReference>
<comment type="caution">
    <text evidence="8">The sequence shown here is derived from an EMBL/GenBank/DDBJ whole genome shotgun (WGS) entry which is preliminary data.</text>
</comment>
<evidence type="ECO:0000256" key="6">
    <source>
        <dbReference type="SAM" id="SignalP"/>
    </source>
</evidence>
<evidence type="ECO:0000256" key="1">
    <source>
        <dbReference type="ARBA" id="ARBA00009865"/>
    </source>
</evidence>
<accession>A0ABS1BL31</accession>
<evidence type="ECO:0000256" key="5">
    <source>
        <dbReference type="SAM" id="MobiDB-lite"/>
    </source>
</evidence>
<evidence type="ECO:0000256" key="2">
    <source>
        <dbReference type="ARBA" id="ARBA00022801"/>
    </source>
</evidence>
<evidence type="ECO:0000313" key="9">
    <source>
        <dbReference type="Proteomes" id="UP000660024"/>
    </source>
</evidence>
<name>A0ABS1BL31_9SPHI</name>
<dbReference type="Gene3D" id="2.60.120.200">
    <property type="match status" value="1"/>
</dbReference>
<dbReference type="RefSeq" id="WP_200586476.1">
    <property type="nucleotide sequence ID" value="NZ_JAEHFY010000015.1"/>
</dbReference>
<protein>
    <submittedName>
        <fullName evidence="8">Glycoside hydrolase family 43 protein</fullName>
    </submittedName>
</protein>
<evidence type="ECO:0000256" key="4">
    <source>
        <dbReference type="RuleBase" id="RU361187"/>
    </source>
</evidence>
<feature type="domain" description="Beta-xylosidase C-terminal Concanavalin A-like" evidence="7">
    <location>
        <begin position="365"/>
        <end position="562"/>
    </location>
</feature>
<dbReference type="InterPro" id="IPR023296">
    <property type="entry name" value="Glyco_hydro_beta-prop_sf"/>
</dbReference>
<dbReference type="PROSITE" id="PS51257">
    <property type="entry name" value="PROKAR_LIPOPROTEIN"/>
    <property type="match status" value="1"/>
</dbReference>
<dbReference type="InterPro" id="IPR006710">
    <property type="entry name" value="Glyco_hydro_43"/>
</dbReference>
<keyword evidence="3 4" id="KW-0326">Glycosidase</keyword>
<gene>
    <name evidence="8" type="ORF">I5M32_11590</name>
</gene>
<feature type="compositionally biased region" description="Basic and acidic residues" evidence="5">
    <location>
        <begin position="350"/>
        <end position="367"/>
    </location>
</feature>
<reference evidence="8 9" key="1">
    <citation type="submission" date="2020-12" db="EMBL/GenBank/DDBJ databases">
        <title>Bacterial novel species Pedobacter sp. SD-b isolated from soil.</title>
        <authorList>
            <person name="Jung H.-Y."/>
        </authorList>
    </citation>
    <scope>NUCLEOTIDE SEQUENCE [LARGE SCALE GENOMIC DNA]</scope>
    <source>
        <strain evidence="8 9">SD-b</strain>
    </source>
</reference>
<feature type="signal peptide" evidence="6">
    <location>
        <begin position="1"/>
        <end position="24"/>
    </location>
</feature>
<dbReference type="InterPro" id="IPR051795">
    <property type="entry name" value="Glycosyl_Hydrlase_43"/>
</dbReference>
<sequence length="564" mass="64288">MMQVIKNLKLNFLLLIFFASCAIAQKSTKNETFSNPILKGMNPDPSICRVGDDYYMVTSSFGFFPGLPIYHSKDLVNWKLIGHGIDSASQLKLKEKESLNLYAATIRYHNGTFYIINTNTGQSSRPDRNFVITATNPAGSWSQAHFIKGADRIDPSLFFDDDGKIYYSGNTIPDSITFDKEKNIWTQEIDPKTWQLVGKRVDVVKSATYWKKLSPTEKEQKYLTFFEGPHLYKKDGTYYMLISHGGTDWNHAVSIFKSKNVFGPFEYCPNNPIITHRDLPHTHPLVHTGHADLVQTQNNQWWMVLLTSRPYGGAFTNMGRETSLVPVDWSGEWPIVNPKEAPGRVLTNQKKPDLKNHPWKKEPARDNFDTPKLNLNWNFMQIPASNWWSLDDVKGSLKINLRKEIIQGGVNPSFIGRRQTDKSFTASTKMDFTPKLENETAGMVISRDAGNQFQFMYGLKNGKKIISLIKKDVIEQTLDTIAQKEMDVKTIYLKMEAEEQSFTFSFSGDGKNWRKMADKQNGSFLSNALGTGRFTGTFIGMYASSTGKESNNYTLFDWFEYSGF</sequence>
<evidence type="ECO:0000256" key="3">
    <source>
        <dbReference type="ARBA" id="ARBA00023295"/>
    </source>
</evidence>
<proteinExistence type="inferred from homology"/>
<dbReference type="SUPFAM" id="SSF75005">
    <property type="entry name" value="Arabinanase/levansucrase/invertase"/>
    <property type="match status" value="1"/>
</dbReference>
<dbReference type="CDD" id="cd18617">
    <property type="entry name" value="GH43_XynB-like"/>
    <property type="match status" value="1"/>
</dbReference>
<dbReference type="InterPro" id="IPR041542">
    <property type="entry name" value="GH43_C2"/>
</dbReference>
<dbReference type="Pfam" id="PF17851">
    <property type="entry name" value="GH43_C2"/>
    <property type="match status" value="1"/>
</dbReference>
<dbReference type="PANTHER" id="PTHR42812:SF12">
    <property type="entry name" value="BETA-XYLOSIDASE-RELATED"/>
    <property type="match status" value="1"/>
</dbReference>
<feature type="region of interest" description="Disordered" evidence="5">
    <location>
        <begin position="340"/>
        <end position="367"/>
    </location>
</feature>
<feature type="chain" id="PRO_5045875270" evidence="6">
    <location>
        <begin position="25"/>
        <end position="564"/>
    </location>
</feature>
<organism evidence="8 9">
    <name type="scientific">Pedobacter segetis</name>
    <dbReference type="NCBI Taxonomy" id="2793069"/>
    <lineage>
        <taxon>Bacteria</taxon>
        <taxon>Pseudomonadati</taxon>
        <taxon>Bacteroidota</taxon>
        <taxon>Sphingobacteriia</taxon>
        <taxon>Sphingobacteriales</taxon>
        <taxon>Sphingobacteriaceae</taxon>
        <taxon>Pedobacter</taxon>
    </lineage>
</organism>